<dbReference type="AlphaFoldDB" id="A0A8F8AS97"/>
<reference evidence="1" key="1">
    <citation type="submission" date="2019-02" db="EMBL/GenBank/DDBJ databases">
        <title>Average Nucleotide Identity (ANI) for Rapid Identification of Enteric Bacteria using Whole Genome Sequence (WGS).</title>
        <authorList>
            <person name="Dinsmore B."/>
            <person name="Lane C."/>
            <person name="Rowe L."/>
        </authorList>
    </citation>
    <scope>NUCLEOTIDE SEQUENCE</scope>
    <source>
        <strain evidence="1">04-0440</strain>
    </source>
</reference>
<name>A0A8F8AS97_SALBN</name>
<accession>A0A8F8AS97</accession>
<protein>
    <submittedName>
        <fullName evidence="1">Uncharacterized protein</fullName>
    </submittedName>
</protein>
<sequence>MDLTIFSENIKSTGFILENKISKILISNKWNVINNKYYIDDVAKIAREIDIIAYKATKIEDIYVYTSLIISCKKNDEKIWALLTKEFNKSDPNIELEPLQYWSNHPIIDYQLQEEKLIKEAVPTGELYEKLFEPHKQVFAFQEMSKKNGKPDNDKNIFNSITSLMKSQSYEISSLSKRKKERCVYFFHLLSIIDSNLITLDCSDEHIAPNEVNSQIYISNYIINGESVSSKINFMTPDGFNDLIKNYHSLHKHYCQHISRCFNVFFKDALEKIDKQKILANELNRKFANKIRSLIYRKINIYDKYAITRISLYKGNIDIDIDTKNDKLINALNGNEEIKDELAKMIEDISKTKITGTINFEDDIPF</sequence>
<evidence type="ECO:0000313" key="1">
    <source>
        <dbReference type="EMBL" id="QXY82714.1"/>
    </source>
</evidence>
<proteinExistence type="predicted"/>
<gene>
    <name evidence="1" type="ORF">EWI73_01395</name>
</gene>
<dbReference type="EMBL" id="CP035676">
    <property type="protein sequence ID" value="QXY82714.1"/>
    <property type="molecule type" value="Genomic_DNA"/>
</dbReference>
<dbReference type="RefSeq" id="WP_089635453.1">
    <property type="nucleotide sequence ID" value="NZ_CP035676.1"/>
</dbReference>
<organism evidence="1">
    <name type="scientific">Salmonella bongori</name>
    <dbReference type="NCBI Taxonomy" id="54736"/>
    <lineage>
        <taxon>Bacteria</taxon>
        <taxon>Pseudomonadati</taxon>
        <taxon>Pseudomonadota</taxon>
        <taxon>Gammaproteobacteria</taxon>
        <taxon>Enterobacterales</taxon>
        <taxon>Enterobacteriaceae</taxon>
        <taxon>Salmonella</taxon>
    </lineage>
</organism>